<organism evidence="1 2">
    <name type="scientific">[Clostridium] leptum DSM 753</name>
    <dbReference type="NCBI Taxonomy" id="428125"/>
    <lineage>
        <taxon>Bacteria</taxon>
        <taxon>Bacillati</taxon>
        <taxon>Bacillota</taxon>
        <taxon>Clostridia</taxon>
        <taxon>Eubacteriales</taxon>
        <taxon>Oscillospiraceae</taxon>
        <taxon>Oscillospiraceae incertae sedis</taxon>
    </lineage>
</organism>
<dbReference type="AlphaFoldDB" id="A7VNG3"/>
<accession>A7VNG3</accession>
<evidence type="ECO:0000313" key="2">
    <source>
        <dbReference type="Proteomes" id="UP000003490"/>
    </source>
</evidence>
<dbReference type="Proteomes" id="UP000003490">
    <property type="component" value="Unassembled WGS sequence"/>
</dbReference>
<dbReference type="HOGENOM" id="CLU_3307419_0_0_9"/>
<reference evidence="1 2" key="1">
    <citation type="submission" date="2007-08" db="EMBL/GenBank/DDBJ databases">
        <title>Draft genome sequence of Clostridium leptum (DSM 753).</title>
        <authorList>
            <person name="Sudarsanam P."/>
            <person name="Ley R."/>
            <person name="Guruge J."/>
            <person name="Turnbaugh P.J."/>
            <person name="Mahowald M."/>
            <person name="Liep D."/>
            <person name="Gordon J."/>
        </authorList>
    </citation>
    <scope>NUCLEOTIDE SEQUENCE [LARGE SCALE GENOMIC DNA]</scope>
    <source>
        <strain evidence="1 2">DSM 753</strain>
    </source>
</reference>
<dbReference type="EMBL" id="ABCB02000006">
    <property type="protein sequence ID" value="EDO63101.1"/>
    <property type="molecule type" value="Genomic_DNA"/>
</dbReference>
<name>A7VNG3_9FIRM</name>
<proteinExistence type="predicted"/>
<sequence length="39" mass="4310">MVFSPAFKRVGLLKISGSLMGIPILQELLLRSRAPGYCF</sequence>
<comment type="caution">
    <text evidence="1">The sequence shown here is derived from an EMBL/GenBank/DDBJ whole genome shotgun (WGS) entry which is preliminary data.</text>
</comment>
<protein>
    <submittedName>
        <fullName evidence="1">Uncharacterized protein</fullName>
    </submittedName>
</protein>
<reference evidence="1 2" key="2">
    <citation type="submission" date="2007-08" db="EMBL/GenBank/DDBJ databases">
        <authorList>
            <person name="Fulton L."/>
            <person name="Clifton S."/>
            <person name="Fulton B."/>
            <person name="Xu J."/>
            <person name="Minx P."/>
            <person name="Pepin K.H."/>
            <person name="Johnson M."/>
            <person name="Thiruvilangam P."/>
            <person name="Bhonagiri V."/>
            <person name="Nash W.E."/>
            <person name="Wang C."/>
            <person name="Mardis E.R."/>
            <person name="Wilson R.K."/>
        </authorList>
    </citation>
    <scope>NUCLEOTIDE SEQUENCE [LARGE SCALE GENOMIC DNA]</scope>
    <source>
        <strain evidence="1 2">DSM 753</strain>
    </source>
</reference>
<gene>
    <name evidence="1" type="ORF">CLOLEP_00088</name>
</gene>
<evidence type="ECO:0000313" key="1">
    <source>
        <dbReference type="EMBL" id="EDO63101.1"/>
    </source>
</evidence>